<dbReference type="EMBL" id="LT556085">
    <property type="protein sequence ID" value="SAZ61873.1"/>
    <property type="molecule type" value="Genomic_DNA"/>
</dbReference>
<name>A0AAX2BJI6_CITAM</name>
<sequence length="66" mass="7713">MMPHKQNKNETTGNFPGDWKIKYFTFITATKKIAADRRLIVLFIDFNQQVANTYSAHFYTNLLVLS</sequence>
<reference evidence="1 2" key="1">
    <citation type="submission" date="2016-04" db="EMBL/GenBank/DDBJ databases">
        <authorList>
            <person name="Regsiter A."/>
            <person name="William W."/>
        </authorList>
    </citation>
    <scope>NUCLEOTIDE SEQUENCE [LARGE SCALE GENOMIC DNA]</scope>
    <source>
        <strain evidence="1 2">92</strain>
    </source>
</reference>
<evidence type="ECO:0000313" key="2">
    <source>
        <dbReference type="Proteomes" id="UP000245995"/>
    </source>
</evidence>
<dbReference type="AlphaFoldDB" id="A0AAX2BJI6"/>
<gene>
    <name evidence="1" type="ORF">CITRO92_2676</name>
</gene>
<dbReference type="Proteomes" id="UP000245995">
    <property type="component" value="Chromosome CITRO92"/>
</dbReference>
<proteinExistence type="predicted"/>
<protein>
    <submittedName>
        <fullName evidence="1">Uncharacterized protein</fullName>
    </submittedName>
</protein>
<accession>A0AAX2BJI6</accession>
<evidence type="ECO:0000313" key="1">
    <source>
        <dbReference type="EMBL" id="SAZ61873.1"/>
    </source>
</evidence>
<organism evidence="1 2">
    <name type="scientific">Citrobacter amalonaticus</name>
    <dbReference type="NCBI Taxonomy" id="35703"/>
    <lineage>
        <taxon>Bacteria</taxon>
        <taxon>Pseudomonadati</taxon>
        <taxon>Pseudomonadota</taxon>
        <taxon>Gammaproteobacteria</taxon>
        <taxon>Enterobacterales</taxon>
        <taxon>Enterobacteriaceae</taxon>
        <taxon>Citrobacter</taxon>
    </lineage>
</organism>